<dbReference type="EMBL" id="JAYJLD010000049">
    <property type="protein sequence ID" value="MEB3103762.1"/>
    <property type="molecule type" value="Genomic_DNA"/>
</dbReference>
<evidence type="ECO:0000256" key="1">
    <source>
        <dbReference type="SAM" id="MobiDB-lite"/>
    </source>
</evidence>
<comment type="caution">
    <text evidence="3">The sequence shown here is derived from an EMBL/GenBank/DDBJ whole genome shotgun (WGS) entry which is preliminary data.</text>
</comment>
<dbReference type="RefSeq" id="WP_371755890.1">
    <property type="nucleotide sequence ID" value="NZ_JAYJLD010000049.1"/>
</dbReference>
<name>A0ABU5ZNH1_9BACL</name>
<sequence>MEKHEQGKGPYDQTDSTSWSDSELPGGMLSWAGNPQQMEEPVLLTDGRQPEAAVAWTPTNEQPEEPISSADSQVEDKPPWSTGHWSDDLIGFLDGTEGYGFVNPLGVSKGFALGLILGALLWAGMIVGILYLMR</sequence>
<reference evidence="3" key="1">
    <citation type="submission" date="2023-12" db="EMBL/GenBank/DDBJ databases">
        <title>Fervidustalea candida gen. nov., sp. nov., a novel member of the family Paenibacillaceae isolated from a geothermal area.</title>
        <authorList>
            <person name="Li W.-J."/>
            <person name="Jiao J.-Y."/>
            <person name="Chen Y."/>
        </authorList>
    </citation>
    <scope>NUCLEOTIDE SEQUENCE</scope>
    <source>
        <strain evidence="3">SYSU GA230002</strain>
    </source>
</reference>
<keyword evidence="2" id="KW-0472">Membrane</keyword>
<organism evidence="3 4">
    <name type="scientific">Ferviditalea candida</name>
    <dbReference type="NCBI Taxonomy" id="3108399"/>
    <lineage>
        <taxon>Bacteria</taxon>
        <taxon>Bacillati</taxon>
        <taxon>Bacillota</taxon>
        <taxon>Bacilli</taxon>
        <taxon>Bacillales</taxon>
        <taxon>Paenibacillaceae</taxon>
        <taxon>Ferviditalea</taxon>
    </lineage>
</organism>
<evidence type="ECO:0000256" key="2">
    <source>
        <dbReference type="SAM" id="Phobius"/>
    </source>
</evidence>
<evidence type="ECO:0000313" key="4">
    <source>
        <dbReference type="Proteomes" id="UP001310386"/>
    </source>
</evidence>
<keyword evidence="4" id="KW-1185">Reference proteome</keyword>
<dbReference type="Proteomes" id="UP001310386">
    <property type="component" value="Unassembled WGS sequence"/>
</dbReference>
<accession>A0ABU5ZNH1</accession>
<evidence type="ECO:0000313" key="3">
    <source>
        <dbReference type="EMBL" id="MEB3103762.1"/>
    </source>
</evidence>
<feature type="transmembrane region" description="Helical" evidence="2">
    <location>
        <begin position="111"/>
        <end position="133"/>
    </location>
</feature>
<keyword evidence="2" id="KW-0812">Transmembrane</keyword>
<keyword evidence="2" id="KW-1133">Transmembrane helix</keyword>
<protein>
    <submittedName>
        <fullName evidence="3">Uncharacterized protein</fullName>
    </submittedName>
</protein>
<gene>
    <name evidence="3" type="ORF">VF724_19205</name>
</gene>
<proteinExistence type="predicted"/>
<feature type="region of interest" description="Disordered" evidence="1">
    <location>
        <begin position="1"/>
        <end position="82"/>
    </location>
</feature>